<evidence type="ECO:0000256" key="1">
    <source>
        <dbReference type="SAM" id="Coils"/>
    </source>
</evidence>
<dbReference type="PANTHER" id="PTHR33377:SF94">
    <property type="entry name" value="OS01G0582300 PROTEIN"/>
    <property type="match status" value="1"/>
</dbReference>
<dbReference type="HOGENOM" id="CLU_001090_4_0_1"/>
<sequence length="465" mass="53367">MDTLLSVVASDIISRLISSLITKYSNQSTADHKLERLQWLLLRARTIVEEAHGRQISNQGMLLQLRQLMQSMYQGYYILNAFQEQHITGKRRRSSSSLKLKKLQAAMEDLEAAIDDSKKESVVFLLGCPCLPQRPYDTHLFREKCMFGRHEEKELIREFLLQPCDSPLRVLPIIRPREVGKNALIEHVCNEESVREHFSRVVRFKSDDLNNEENQESFFKTSELVASSTMSLVVVELVNDDISDETWRGFCSSIANGCSKMIVISRSETISRLGTTQALKLKRLKRHEFWYFFRTIAFGTADPEEHPELLRISRRIATQIKGASIAANIFARLLRANLNVKFWSYTWRFIKKAVELQLLACGGSWDIVSNSRHYYLSGHSDGPLHLCNDGYKTVAAGCLVNDELPRIIADDMLIRTNAFSEGSFDILRWKSPIPPYYCYIANCVVKKAPQVVQPKDKSLKRRRGI</sequence>
<reference evidence="2" key="1">
    <citation type="submission" date="2015-04" db="UniProtKB">
        <authorList>
            <consortium name="EnsemblPlants"/>
        </authorList>
    </citation>
    <scope>IDENTIFICATION</scope>
    <source>
        <strain evidence="2">SL10</strain>
    </source>
</reference>
<name>A0A0E0FNK5_ORYNI</name>
<dbReference type="PANTHER" id="PTHR33377">
    <property type="entry name" value="OS10G0134700 PROTEIN-RELATED"/>
    <property type="match status" value="1"/>
</dbReference>
<keyword evidence="1" id="KW-0175">Coiled coil</keyword>
<dbReference type="GO" id="GO:0043531">
    <property type="term" value="F:ADP binding"/>
    <property type="evidence" value="ECO:0007669"/>
    <property type="project" value="InterPro"/>
</dbReference>
<evidence type="ECO:0000313" key="3">
    <source>
        <dbReference type="Proteomes" id="UP000006591"/>
    </source>
</evidence>
<protein>
    <recommendedName>
        <fullName evidence="4">NB-ARC domain-containing protein</fullName>
    </recommendedName>
</protein>
<dbReference type="EnsemblPlants" id="ONIVA01G23230.1">
    <property type="protein sequence ID" value="ONIVA01G23230.1"/>
    <property type="gene ID" value="ONIVA01G23230"/>
</dbReference>
<reference evidence="2" key="2">
    <citation type="submission" date="2018-04" db="EMBL/GenBank/DDBJ databases">
        <title>OnivRS2 (Oryza nivara Reference Sequence Version 2).</title>
        <authorList>
            <person name="Zhang J."/>
            <person name="Kudrna D."/>
            <person name="Lee S."/>
            <person name="Talag J."/>
            <person name="Rajasekar S."/>
            <person name="Welchert J."/>
            <person name="Hsing Y.-I."/>
            <person name="Wing R.A."/>
        </authorList>
    </citation>
    <scope>NUCLEOTIDE SEQUENCE [LARGE SCALE GENOMIC DNA]</scope>
</reference>
<evidence type="ECO:0008006" key="4">
    <source>
        <dbReference type="Google" id="ProtNLM"/>
    </source>
</evidence>
<feature type="coiled-coil region" evidence="1">
    <location>
        <begin position="93"/>
        <end position="120"/>
    </location>
</feature>
<dbReference type="InterPro" id="IPR027417">
    <property type="entry name" value="P-loop_NTPase"/>
</dbReference>
<proteinExistence type="predicted"/>
<dbReference type="OMA" id="QDGACID"/>
<dbReference type="SUPFAM" id="SSF52540">
    <property type="entry name" value="P-loop containing nucleoside triphosphate hydrolases"/>
    <property type="match status" value="1"/>
</dbReference>
<dbReference type="Gramene" id="ONIVA01G23230.1">
    <property type="protein sequence ID" value="ONIVA01G23230.1"/>
    <property type="gene ID" value="ONIVA01G23230"/>
</dbReference>
<dbReference type="AlphaFoldDB" id="A0A0E0FNK5"/>
<accession>A0A0E0FNK5</accession>
<keyword evidence="3" id="KW-1185">Reference proteome</keyword>
<dbReference type="Proteomes" id="UP000006591">
    <property type="component" value="Chromosome 1"/>
</dbReference>
<evidence type="ECO:0000313" key="2">
    <source>
        <dbReference type="EnsemblPlants" id="ONIVA01G23230.1"/>
    </source>
</evidence>
<dbReference type="STRING" id="4536.A0A0E0FNK5"/>
<organism evidence="2">
    <name type="scientific">Oryza nivara</name>
    <name type="common">Indian wild rice</name>
    <name type="synonym">Oryza sativa f. spontanea</name>
    <dbReference type="NCBI Taxonomy" id="4536"/>
    <lineage>
        <taxon>Eukaryota</taxon>
        <taxon>Viridiplantae</taxon>
        <taxon>Streptophyta</taxon>
        <taxon>Embryophyta</taxon>
        <taxon>Tracheophyta</taxon>
        <taxon>Spermatophyta</taxon>
        <taxon>Magnoliopsida</taxon>
        <taxon>Liliopsida</taxon>
        <taxon>Poales</taxon>
        <taxon>Poaceae</taxon>
        <taxon>BOP clade</taxon>
        <taxon>Oryzoideae</taxon>
        <taxon>Oryzeae</taxon>
        <taxon>Oryzinae</taxon>
        <taxon>Oryza</taxon>
    </lineage>
</organism>